<organism evidence="2 3">
    <name type="scientific">Streptomyces hazeniae</name>
    <dbReference type="NCBI Taxonomy" id="3075538"/>
    <lineage>
        <taxon>Bacteria</taxon>
        <taxon>Bacillati</taxon>
        <taxon>Actinomycetota</taxon>
        <taxon>Actinomycetes</taxon>
        <taxon>Kitasatosporales</taxon>
        <taxon>Streptomycetaceae</taxon>
        <taxon>Streptomyces</taxon>
    </lineage>
</organism>
<protein>
    <submittedName>
        <fullName evidence="2">DUF6192 family protein</fullName>
    </submittedName>
</protein>
<proteinExistence type="predicted"/>
<dbReference type="Pfam" id="PF19691">
    <property type="entry name" value="DUF6192"/>
    <property type="match status" value="1"/>
</dbReference>
<keyword evidence="3" id="KW-1185">Reference proteome</keyword>
<evidence type="ECO:0000256" key="1">
    <source>
        <dbReference type="SAM" id="MobiDB-lite"/>
    </source>
</evidence>
<evidence type="ECO:0000313" key="2">
    <source>
        <dbReference type="EMBL" id="MDT0380212.1"/>
    </source>
</evidence>
<feature type="region of interest" description="Disordered" evidence="1">
    <location>
        <begin position="197"/>
        <end position="236"/>
    </location>
</feature>
<gene>
    <name evidence="2" type="ORF">RM572_15745</name>
</gene>
<accession>A0ABU2NUM7</accession>
<sequence length="318" mass="36257">MAKIEVPPGYAREEWLDYVKRGRRIMRTKSASNFEMGDTLNEMLEGRPRGNGEVSRIVSLFADHIRSKESTLNFYRYVARAWPAEMRRLDVPWSVHARLAAVPNRFALIREEPSDELDPQDRGVWHEDAALRARHSIPHSPNTPEERVGQAKRLLRATEDAADAVAQLVDRTEVINRAVENPDFRRAVRDANRDRARRLEESVRAQWPETTDYADGPKLQGHSEERHPEPTTPKVNYRETPTAALKILGQCTSFCVSMQSAVVLIQEEHLSTEELEAVLDSIKKVRAVCDWCEHAVTTGQTDMDEQLVRLLDNGGDDQ</sequence>
<name>A0ABU2NUM7_9ACTN</name>
<comment type="caution">
    <text evidence="2">The sequence shown here is derived from an EMBL/GenBank/DDBJ whole genome shotgun (WGS) entry which is preliminary data.</text>
</comment>
<dbReference type="EMBL" id="JAVREQ010000013">
    <property type="protein sequence ID" value="MDT0380212.1"/>
    <property type="molecule type" value="Genomic_DNA"/>
</dbReference>
<dbReference type="RefSeq" id="WP_311673978.1">
    <property type="nucleotide sequence ID" value="NZ_JAVREQ010000013.1"/>
</dbReference>
<dbReference type="InterPro" id="IPR045683">
    <property type="entry name" value="DUF6192"/>
</dbReference>
<evidence type="ECO:0000313" key="3">
    <source>
        <dbReference type="Proteomes" id="UP001183414"/>
    </source>
</evidence>
<dbReference type="Proteomes" id="UP001183414">
    <property type="component" value="Unassembled WGS sequence"/>
</dbReference>
<reference evidence="3" key="1">
    <citation type="submission" date="2023-07" db="EMBL/GenBank/DDBJ databases">
        <title>30 novel species of actinomycetes from the DSMZ collection.</title>
        <authorList>
            <person name="Nouioui I."/>
        </authorList>
    </citation>
    <scope>NUCLEOTIDE SEQUENCE [LARGE SCALE GENOMIC DNA]</scope>
    <source>
        <strain evidence="3">DSM 42041</strain>
    </source>
</reference>